<dbReference type="InterPro" id="IPR027417">
    <property type="entry name" value="P-loop_NTPase"/>
</dbReference>
<dbReference type="eggNOG" id="KOG2825">
    <property type="taxonomic scope" value="Eukaryota"/>
</dbReference>
<dbReference type="EMBL" id="CH408029">
    <property type="protein sequence ID" value="EAQ93526.1"/>
    <property type="molecule type" value="Genomic_DNA"/>
</dbReference>
<dbReference type="InterPro" id="IPR025723">
    <property type="entry name" value="ArsA/GET3_ATPase-like"/>
</dbReference>
<dbReference type="HOGENOM" id="CLU_665645_0_0_1"/>
<name>Q2HDE3_CHAGB</name>
<evidence type="ECO:0000313" key="5">
    <source>
        <dbReference type="EMBL" id="EAQ93526.1"/>
    </source>
</evidence>
<dbReference type="GO" id="GO:0043529">
    <property type="term" value="C:GET complex"/>
    <property type="evidence" value="ECO:0007669"/>
    <property type="project" value="TreeGrafter"/>
</dbReference>
<organism evidence="5 6">
    <name type="scientific">Chaetomium globosum (strain ATCC 6205 / CBS 148.51 / DSM 1962 / NBRC 6347 / NRRL 1970)</name>
    <name type="common">Soil fungus</name>
    <dbReference type="NCBI Taxonomy" id="306901"/>
    <lineage>
        <taxon>Eukaryota</taxon>
        <taxon>Fungi</taxon>
        <taxon>Dikarya</taxon>
        <taxon>Ascomycota</taxon>
        <taxon>Pezizomycotina</taxon>
        <taxon>Sordariomycetes</taxon>
        <taxon>Sordariomycetidae</taxon>
        <taxon>Sordariales</taxon>
        <taxon>Chaetomiaceae</taxon>
        <taxon>Chaetomium</taxon>
    </lineage>
</organism>
<feature type="domain" description="ArsA/GET3 Anion-transporting ATPase-like" evidence="4">
    <location>
        <begin position="227"/>
        <end position="275"/>
    </location>
</feature>
<dbReference type="VEuPathDB" id="FungiDB:CHGG_01761"/>
<dbReference type="SUPFAM" id="SSF52540">
    <property type="entry name" value="P-loop containing nucleoside triphosphate hydrolases"/>
    <property type="match status" value="1"/>
</dbReference>
<dbReference type="Proteomes" id="UP000001056">
    <property type="component" value="Unassembled WGS sequence"/>
</dbReference>
<dbReference type="GeneID" id="4386898"/>
<dbReference type="PANTHER" id="PTHR10803:SF3">
    <property type="entry name" value="ATPASE GET3"/>
    <property type="match status" value="1"/>
</dbReference>
<feature type="region of interest" description="Disordered" evidence="3">
    <location>
        <begin position="342"/>
        <end position="413"/>
    </location>
</feature>
<comment type="similarity">
    <text evidence="1">Belongs to the arsA ATPase family.</text>
</comment>
<dbReference type="Gene3D" id="3.40.50.300">
    <property type="entry name" value="P-loop containing nucleotide triphosphate hydrolases"/>
    <property type="match status" value="1"/>
</dbReference>
<proteinExistence type="inferred from homology"/>
<dbReference type="InterPro" id="IPR016195">
    <property type="entry name" value="Pol/histidinol_Pase-like"/>
</dbReference>
<keyword evidence="6" id="KW-1185">Reference proteome</keyword>
<accession>Q2HDE3</accession>
<dbReference type="GO" id="GO:0016887">
    <property type="term" value="F:ATP hydrolysis activity"/>
    <property type="evidence" value="ECO:0007669"/>
    <property type="project" value="InterPro"/>
</dbReference>
<protein>
    <recommendedName>
        <fullName evidence="4">ArsA/GET3 Anion-transporting ATPase-like domain-containing protein</fullName>
    </recommendedName>
</protein>
<evidence type="ECO:0000259" key="4">
    <source>
        <dbReference type="Pfam" id="PF02374"/>
    </source>
</evidence>
<dbReference type="PANTHER" id="PTHR10803">
    <property type="entry name" value="ARSENICAL PUMP-DRIVING ATPASE ARSENITE-TRANSLOCATING ATPASE"/>
    <property type="match status" value="1"/>
</dbReference>
<reference evidence="6" key="1">
    <citation type="journal article" date="2015" name="Genome Announc.">
        <title>Draft genome sequence of the cellulolytic fungus Chaetomium globosum.</title>
        <authorList>
            <person name="Cuomo C.A."/>
            <person name="Untereiner W.A."/>
            <person name="Ma L.-J."/>
            <person name="Grabherr M."/>
            <person name="Birren B.W."/>
        </authorList>
    </citation>
    <scope>NUCLEOTIDE SEQUENCE [LARGE SCALE GENOMIC DNA]</scope>
    <source>
        <strain evidence="6">ATCC 6205 / CBS 148.51 / DSM 1962 / NBRC 6347 / NRRL 1970</strain>
    </source>
</reference>
<evidence type="ECO:0000256" key="2">
    <source>
        <dbReference type="ARBA" id="ARBA00022833"/>
    </source>
</evidence>
<dbReference type="GO" id="GO:0005524">
    <property type="term" value="F:ATP binding"/>
    <property type="evidence" value="ECO:0007669"/>
    <property type="project" value="InterPro"/>
</dbReference>
<sequence>MVPFWRPSLDRFEDRKLSQNTANHHPHEPSSSTSPPLFSFDDIGGLVPPSHEEITDLALVQDLERGARREATDGDQGANALITLNADHNERSNVAIIIFAIERALNALLRALFILAGNLERLIRDLLRCYDCMLAPVRYATNLIFPLCTACDTTSPLNNALRPQPRLGARLPATDLERTLQFAKSLGYNDVSLNHICTGCIPTSSTPITNQIMEPTLQSILDQRSLRWIFVGGKGGVGKTTTSCSLAIQLAKVRRSVLLISTDPAHNLSDAFSQKRVVVSSEARGVLGLRGPADVVNLMAVWGLSPEKGFAALGEGARAVVVNEGIKRRGFRGVVDIVKPAEGGEEVRKGDGDGEGEGEGGNGVKGGKKQKQQQQQGQQGQKRKNGGGGGGQTGEMSKRQAKKMKKEASQAKA</sequence>
<evidence type="ECO:0000256" key="3">
    <source>
        <dbReference type="SAM" id="MobiDB-lite"/>
    </source>
</evidence>
<dbReference type="InterPro" id="IPR016300">
    <property type="entry name" value="ATPase_ArsA/GET3"/>
</dbReference>
<dbReference type="Pfam" id="PF02374">
    <property type="entry name" value="ArsA_ATPase"/>
    <property type="match status" value="1"/>
</dbReference>
<dbReference type="AlphaFoldDB" id="Q2HDE3"/>
<gene>
    <name evidence="5" type="ORF">CHGG_01761</name>
</gene>
<dbReference type="SUPFAM" id="SSF89550">
    <property type="entry name" value="PHP domain-like"/>
    <property type="match status" value="1"/>
</dbReference>
<dbReference type="OrthoDB" id="17948at2759"/>
<evidence type="ECO:0000313" key="6">
    <source>
        <dbReference type="Proteomes" id="UP000001056"/>
    </source>
</evidence>
<dbReference type="STRING" id="306901.Q2HDE3"/>
<evidence type="ECO:0000256" key="1">
    <source>
        <dbReference type="ARBA" id="ARBA00011040"/>
    </source>
</evidence>
<keyword evidence="2" id="KW-0862">Zinc</keyword>
<dbReference type="GO" id="GO:0071816">
    <property type="term" value="P:tail-anchored membrane protein insertion into ER membrane"/>
    <property type="evidence" value="ECO:0007669"/>
    <property type="project" value="TreeGrafter"/>
</dbReference>
<dbReference type="RefSeq" id="XP_001220982.1">
    <property type="nucleotide sequence ID" value="XM_001220981.1"/>
</dbReference>
<dbReference type="InParanoid" id="Q2HDE3"/>